<feature type="non-terminal residue" evidence="1">
    <location>
        <position position="50"/>
    </location>
</feature>
<name>A0AA38CTT3_TAXCH</name>
<keyword evidence="2" id="KW-1185">Reference proteome</keyword>
<comment type="caution">
    <text evidence="1">The sequence shown here is derived from an EMBL/GenBank/DDBJ whole genome shotgun (WGS) entry which is preliminary data.</text>
</comment>
<proteinExistence type="predicted"/>
<feature type="non-terminal residue" evidence="1">
    <location>
        <position position="1"/>
    </location>
</feature>
<protein>
    <submittedName>
        <fullName evidence="1">Uncharacterized protein</fullName>
    </submittedName>
</protein>
<dbReference type="EMBL" id="JAHRHJ020000009">
    <property type="protein sequence ID" value="KAH9302309.1"/>
    <property type="molecule type" value="Genomic_DNA"/>
</dbReference>
<accession>A0AA38CTT3</accession>
<evidence type="ECO:0000313" key="2">
    <source>
        <dbReference type="Proteomes" id="UP000824469"/>
    </source>
</evidence>
<organism evidence="1 2">
    <name type="scientific">Taxus chinensis</name>
    <name type="common">Chinese yew</name>
    <name type="synonym">Taxus wallichiana var. chinensis</name>
    <dbReference type="NCBI Taxonomy" id="29808"/>
    <lineage>
        <taxon>Eukaryota</taxon>
        <taxon>Viridiplantae</taxon>
        <taxon>Streptophyta</taxon>
        <taxon>Embryophyta</taxon>
        <taxon>Tracheophyta</taxon>
        <taxon>Spermatophyta</taxon>
        <taxon>Pinopsida</taxon>
        <taxon>Pinidae</taxon>
        <taxon>Conifers II</taxon>
        <taxon>Cupressales</taxon>
        <taxon>Taxaceae</taxon>
        <taxon>Taxus</taxon>
    </lineage>
</organism>
<sequence>VTWLQSMQCKGSFRLKQTSTVLEWFLLEILSGRKKQRYESSTGNAKPVRM</sequence>
<evidence type="ECO:0000313" key="1">
    <source>
        <dbReference type="EMBL" id="KAH9302309.1"/>
    </source>
</evidence>
<dbReference type="Proteomes" id="UP000824469">
    <property type="component" value="Unassembled WGS sequence"/>
</dbReference>
<reference evidence="1 2" key="1">
    <citation type="journal article" date="2021" name="Nat. Plants">
        <title>The Taxus genome provides insights into paclitaxel biosynthesis.</title>
        <authorList>
            <person name="Xiong X."/>
            <person name="Gou J."/>
            <person name="Liao Q."/>
            <person name="Li Y."/>
            <person name="Zhou Q."/>
            <person name="Bi G."/>
            <person name="Li C."/>
            <person name="Du R."/>
            <person name="Wang X."/>
            <person name="Sun T."/>
            <person name="Guo L."/>
            <person name="Liang H."/>
            <person name="Lu P."/>
            <person name="Wu Y."/>
            <person name="Zhang Z."/>
            <person name="Ro D.K."/>
            <person name="Shang Y."/>
            <person name="Huang S."/>
            <person name="Yan J."/>
        </authorList>
    </citation>
    <scope>NUCLEOTIDE SEQUENCE [LARGE SCALE GENOMIC DNA]</scope>
    <source>
        <strain evidence="1">Ta-2019</strain>
    </source>
</reference>
<dbReference type="AlphaFoldDB" id="A0AA38CTT3"/>
<gene>
    <name evidence="1" type="ORF">KI387_013892</name>
</gene>